<dbReference type="OrthoDB" id="9806824at2"/>
<dbReference type="AlphaFoldDB" id="A0A7W6BWD3"/>
<dbReference type="Pfam" id="PF13641">
    <property type="entry name" value="Glyco_tranf_2_3"/>
    <property type="match status" value="1"/>
</dbReference>
<feature type="transmembrane region" description="Helical" evidence="7">
    <location>
        <begin position="27"/>
        <end position="46"/>
    </location>
</feature>
<comment type="pathway">
    <text evidence="7">Glycan metabolism; bacterial cellulose biosynthesis.</text>
</comment>
<dbReference type="GO" id="GO:0005886">
    <property type="term" value="C:plasma membrane"/>
    <property type="evidence" value="ECO:0007669"/>
    <property type="project" value="UniProtKB-SubCell"/>
</dbReference>
<feature type="transmembrane region" description="Helical" evidence="7">
    <location>
        <begin position="436"/>
        <end position="454"/>
    </location>
</feature>
<dbReference type="RefSeq" id="WP_090964889.1">
    <property type="nucleotide sequence ID" value="NZ_CP181348.1"/>
</dbReference>
<keyword evidence="5 7" id="KW-1133">Transmembrane helix</keyword>
<dbReference type="EC" id="2.4.1.12" evidence="7"/>
<dbReference type="SUPFAM" id="SSF141371">
    <property type="entry name" value="PilZ domain-like"/>
    <property type="match status" value="1"/>
</dbReference>
<evidence type="ECO:0000256" key="2">
    <source>
        <dbReference type="ARBA" id="ARBA00022676"/>
    </source>
</evidence>
<dbReference type="NCBIfam" id="TIGR03030">
    <property type="entry name" value="CelA"/>
    <property type="match status" value="1"/>
</dbReference>
<proteinExistence type="predicted"/>
<feature type="transmembrane region" description="Helical" evidence="7">
    <location>
        <begin position="53"/>
        <end position="70"/>
    </location>
</feature>
<keyword evidence="3 7" id="KW-0808">Transferase</keyword>
<comment type="subcellular location">
    <subcellularLocation>
        <location evidence="7">Cell inner membrane</location>
    </subcellularLocation>
    <subcellularLocation>
        <location evidence="1">Membrane</location>
        <topology evidence="1">Multi-pass membrane protein</topology>
    </subcellularLocation>
</comment>
<keyword evidence="7" id="KW-0973">c-di-GMP</keyword>
<dbReference type="InterPro" id="IPR050321">
    <property type="entry name" value="Glycosyltr_2/OpgH_subfam"/>
</dbReference>
<feature type="transmembrane region" description="Helical" evidence="7">
    <location>
        <begin position="534"/>
        <end position="561"/>
    </location>
</feature>
<keyword evidence="4 7" id="KW-0812">Transmembrane</keyword>
<evidence type="ECO:0000313" key="9">
    <source>
        <dbReference type="EMBL" id="MBB3937565.1"/>
    </source>
</evidence>
<feature type="region of interest" description="Disordered" evidence="8">
    <location>
        <begin position="716"/>
        <end position="741"/>
    </location>
</feature>
<evidence type="ECO:0000256" key="6">
    <source>
        <dbReference type="ARBA" id="ARBA00023136"/>
    </source>
</evidence>
<dbReference type="PROSITE" id="PS51257">
    <property type="entry name" value="PROKAR_LIPOPROTEIN"/>
    <property type="match status" value="1"/>
</dbReference>
<dbReference type="Gene3D" id="3.90.550.10">
    <property type="entry name" value="Spore Coat Polysaccharide Biosynthesis Protein SpsA, Chain A"/>
    <property type="match status" value="1"/>
</dbReference>
<comment type="function">
    <text evidence="7">Catalytic subunit of cellulose synthase. It polymerizes uridine 5'-diphosphate glucose to cellulose.</text>
</comment>
<feature type="transmembrane region" description="Helical" evidence="7">
    <location>
        <begin position="90"/>
        <end position="110"/>
    </location>
</feature>
<dbReference type="EMBL" id="JACIDO010000010">
    <property type="protein sequence ID" value="MBB3937565.1"/>
    <property type="molecule type" value="Genomic_DNA"/>
</dbReference>
<organism evidence="9 10">
    <name type="scientific">Aureimonas phyllosphaerae</name>
    <dbReference type="NCBI Taxonomy" id="1166078"/>
    <lineage>
        <taxon>Bacteria</taxon>
        <taxon>Pseudomonadati</taxon>
        <taxon>Pseudomonadota</taxon>
        <taxon>Alphaproteobacteria</taxon>
        <taxon>Hyphomicrobiales</taxon>
        <taxon>Aurantimonadaceae</taxon>
        <taxon>Aureimonas</taxon>
    </lineage>
</organism>
<evidence type="ECO:0000256" key="1">
    <source>
        <dbReference type="ARBA" id="ARBA00004141"/>
    </source>
</evidence>
<dbReference type="CDD" id="cd06421">
    <property type="entry name" value="CESA_CelA_like"/>
    <property type="match status" value="1"/>
</dbReference>
<evidence type="ECO:0000256" key="3">
    <source>
        <dbReference type="ARBA" id="ARBA00022679"/>
    </source>
</evidence>
<dbReference type="InterPro" id="IPR003919">
    <property type="entry name" value="Cell_synth_A"/>
</dbReference>
<feature type="transmembrane region" description="Helical" evidence="7">
    <location>
        <begin position="686"/>
        <end position="705"/>
    </location>
</feature>
<dbReference type="Proteomes" id="UP000531216">
    <property type="component" value="Unassembled WGS sequence"/>
</dbReference>
<dbReference type="UniPathway" id="UPA00694"/>
<evidence type="ECO:0000313" key="10">
    <source>
        <dbReference type="Proteomes" id="UP000531216"/>
    </source>
</evidence>
<evidence type="ECO:0000256" key="8">
    <source>
        <dbReference type="SAM" id="MobiDB-lite"/>
    </source>
</evidence>
<name>A0A7W6BWD3_9HYPH</name>
<reference evidence="9 10" key="1">
    <citation type="submission" date="2020-08" db="EMBL/GenBank/DDBJ databases">
        <title>Genomic Encyclopedia of Type Strains, Phase IV (KMG-IV): sequencing the most valuable type-strain genomes for metagenomic binning, comparative biology and taxonomic classification.</title>
        <authorList>
            <person name="Goeker M."/>
        </authorList>
    </citation>
    <scope>NUCLEOTIDE SEQUENCE [LARGE SCALE GENOMIC DNA]</scope>
    <source>
        <strain evidence="9 10">DSM 25024</strain>
    </source>
</reference>
<sequence>MRFPVLGLLWLLTACSGLFLISQPVSVDAQLTVASIAIAVGAAIYVLRLQGPWRFVFLAITTAVVLRYAYWRTTATLPSPDDLANFVPAVILYLAEMFYIVLLGMNLFVVSDPLERAAAPEVDDAALPHVDVFVPSYNESKAILALTLSSALAMDYPAGKLRVFLLDDGGTDEKRNARDPMKAAEARHRHEDLQALCRDLGVTYVTRARNTHAKAGNLNAGLAASNGELVVVFDADHAPAREFLRQTVGYMVADPKTFLVQTPHFFSNPDPIEKNLSTFERMPSENEMFYGTIQKGLDKWNAAFFCGSAALLRRSALMEVGGFSGITITEDCETALDLHSRGWKSVYVDRPMVTGLQPETLSSFIGQRSRWCRGMLQILFLKNAALVPGLSLAQRICYLSSALIWFFPIVRVVFLIAPLLFIFFDMKIYDVSAQEFVAYTLTYLVISSLIRNYLYGRVRWPWISELYEYVQSVYLFRAVLSVIVNPRRPTFNVTAKGDTLAEDRLSELAWPYFAIFAVLLGAMGYAVYRYQTEPLVGGILLVVGAWNLLNLVIAAAALGVVTERRERRGMPRIVTERMAELAFAETVVPVVVVDISSSGAKLRPLAGLPFVGTEQRADLKVSRTDGSPVGTLPVVVRSTGEEGGRPVLGVHYRTETCDYPLIAELMMGDMASVRAQRAGRQRRRGLVLSSASIIGWALGTPLRAFRHLVFDRPASSGPDVQNVLSIPPLQAAADPAPSSHP</sequence>
<keyword evidence="7" id="KW-1003">Cell membrane</keyword>
<dbReference type="PANTHER" id="PTHR43867">
    <property type="entry name" value="CELLULOSE SYNTHASE CATALYTIC SUBUNIT A [UDP-FORMING]"/>
    <property type="match status" value="1"/>
</dbReference>
<accession>A0A7W6BWD3</accession>
<gene>
    <name evidence="9" type="ORF">GGR05_003732</name>
</gene>
<comment type="caution">
    <text evidence="9">The sequence shown here is derived from an EMBL/GenBank/DDBJ whole genome shotgun (WGS) entry which is preliminary data.</text>
</comment>
<comment type="catalytic activity">
    <reaction evidence="7">
        <text>[(1-&gt;4)-beta-D-glucosyl](n) + UDP-alpha-D-glucose = [(1-&gt;4)-beta-D-glucosyl](n+1) + UDP + H(+)</text>
        <dbReference type="Rhea" id="RHEA:19929"/>
        <dbReference type="Rhea" id="RHEA-COMP:10033"/>
        <dbReference type="Rhea" id="RHEA-COMP:10034"/>
        <dbReference type="ChEBI" id="CHEBI:15378"/>
        <dbReference type="ChEBI" id="CHEBI:18246"/>
        <dbReference type="ChEBI" id="CHEBI:58223"/>
        <dbReference type="ChEBI" id="CHEBI:58885"/>
        <dbReference type="EC" id="2.4.1.12"/>
    </reaction>
</comment>
<keyword evidence="7" id="KW-0135">Cellulose biosynthesis</keyword>
<keyword evidence="2 7" id="KW-0328">Glycosyltransferase</keyword>
<keyword evidence="7" id="KW-0997">Cell inner membrane</keyword>
<keyword evidence="10" id="KW-1185">Reference proteome</keyword>
<dbReference type="PANTHER" id="PTHR43867:SF2">
    <property type="entry name" value="CELLULOSE SYNTHASE CATALYTIC SUBUNIT A [UDP-FORMING]"/>
    <property type="match status" value="1"/>
</dbReference>
<dbReference type="InterPro" id="IPR029044">
    <property type="entry name" value="Nucleotide-diphossugar_trans"/>
</dbReference>
<protein>
    <recommendedName>
        <fullName evidence="7">Cellulose synthase catalytic subunit [UDP-forming]</fullName>
        <ecNumber evidence="7">2.4.1.12</ecNumber>
    </recommendedName>
</protein>
<feature type="transmembrane region" description="Helical" evidence="7">
    <location>
        <begin position="402"/>
        <end position="424"/>
    </location>
</feature>
<dbReference type="GO" id="GO:0035438">
    <property type="term" value="F:cyclic-di-GMP binding"/>
    <property type="evidence" value="ECO:0007669"/>
    <property type="project" value="InterPro"/>
</dbReference>
<dbReference type="PRINTS" id="PR01439">
    <property type="entry name" value="CELLSNTHASEA"/>
</dbReference>
<evidence type="ECO:0000256" key="7">
    <source>
        <dbReference type="RuleBase" id="RU365020"/>
    </source>
</evidence>
<dbReference type="GO" id="GO:0016760">
    <property type="term" value="F:cellulose synthase (UDP-forming) activity"/>
    <property type="evidence" value="ECO:0007669"/>
    <property type="project" value="UniProtKB-EC"/>
</dbReference>
<dbReference type="GO" id="GO:0006011">
    <property type="term" value="P:UDP-alpha-D-glucose metabolic process"/>
    <property type="evidence" value="ECO:0007669"/>
    <property type="project" value="InterPro"/>
</dbReference>
<comment type="cofactor">
    <cofactor evidence="7">
        <name>Mg(2+)</name>
        <dbReference type="ChEBI" id="CHEBI:18420"/>
    </cofactor>
</comment>
<keyword evidence="6 7" id="KW-0472">Membrane</keyword>
<evidence type="ECO:0000256" key="5">
    <source>
        <dbReference type="ARBA" id="ARBA00022989"/>
    </source>
</evidence>
<evidence type="ECO:0000256" key="4">
    <source>
        <dbReference type="ARBA" id="ARBA00022692"/>
    </source>
</evidence>
<dbReference type="SUPFAM" id="SSF53448">
    <property type="entry name" value="Nucleotide-diphospho-sugar transferases"/>
    <property type="match status" value="1"/>
</dbReference>
<dbReference type="GO" id="GO:0030244">
    <property type="term" value="P:cellulose biosynthetic process"/>
    <property type="evidence" value="ECO:0007669"/>
    <property type="project" value="UniProtKB-KW"/>
</dbReference>
<feature type="transmembrane region" description="Helical" evidence="7">
    <location>
        <begin position="508"/>
        <end position="528"/>
    </location>
</feature>